<dbReference type="RefSeq" id="WP_203935658.1">
    <property type="nucleotide sequence ID" value="NZ_BOON01000030.1"/>
</dbReference>
<dbReference type="Gene3D" id="3.50.50.60">
    <property type="entry name" value="FAD/NAD(P)-binding domain"/>
    <property type="match status" value="1"/>
</dbReference>
<protein>
    <recommendedName>
        <fullName evidence="3">FAD-dependent oxidoreductase</fullName>
    </recommendedName>
</protein>
<dbReference type="AlphaFoldDB" id="A0A8J3TLN3"/>
<dbReference type="PANTHER" id="PTHR42716">
    <property type="entry name" value="L-ASPARTATE OXIDASE"/>
    <property type="match status" value="1"/>
</dbReference>
<dbReference type="PANTHER" id="PTHR42716:SF1">
    <property type="entry name" value="SLL0471 PROTEIN"/>
    <property type="match status" value="1"/>
</dbReference>
<dbReference type="Proteomes" id="UP000599074">
    <property type="component" value="Unassembled WGS sequence"/>
</dbReference>
<dbReference type="GO" id="GO:0008734">
    <property type="term" value="F:L-aspartate oxidase activity"/>
    <property type="evidence" value="ECO:0007669"/>
    <property type="project" value="InterPro"/>
</dbReference>
<name>A0A8J3TLN3_9ACTN</name>
<dbReference type="Pfam" id="PF12831">
    <property type="entry name" value="FAD_oxidored"/>
    <property type="match status" value="1"/>
</dbReference>
<accession>A0A8J3TLN3</accession>
<organism evidence="1 2">
    <name type="scientific">Planosporangium mesophilum</name>
    <dbReference type="NCBI Taxonomy" id="689768"/>
    <lineage>
        <taxon>Bacteria</taxon>
        <taxon>Bacillati</taxon>
        <taxon>Actinomycetota</taxon>
        <taxon>Actinomycetes</taxon>
        <taxon>Micromonosporales</taxon>
        <taxon>Micromonosporaceae</taxon>
        <taxon>Planosporangium</taxon>
    </lineage>
</organism>
<dbReference type="InterPro" id="IPR036188">
    <property type="entry name" value="FAD/NAD-bd_sf"/>
</dbReference>
<evidence type="ECO:0000313" key="2">
    <source>
        <dbReference type="Proteomes" id="UP000599074"/>
    </source>
</evidence>
<sequence>MELDCDVLVVGAGCGGVAAAQSAVRLGHSVILTEPTDWIGGQLTAQAVPPPDEHPWVERTGVTATYRQMRDAVRDAYRYGRPLTPAARSAAHLNPGQAWVSNLAAEPTVVHGVLHDMLQPYLREGQLRLLTRHQPGSADVSGDRVDAVTFTDTRNGETVHISARYVLDATEEGDLLPLTGCEHIVGGGECRPDGRAARVGRAGRPV</sequence>
<dbReference type="GO" id="GO:0009435">
    <property type="term" value="P:NAD+ biosynthetic process"/>
    <property type="evidence" value="ECO:0007669"/>
    <property type="project" value="InterPro"/>
</dbReference>
<proteinExistence type="predicted"/>
<evidence type="ECO:0008006" key="3">
    <source>
        <dbReference type="Google" id="ProtNLM"/>
    </source>
</evidence>
<comment type="caution">
    <text evidence="1">The sequence shown here is derived from an EMBL/GenBank/DDBJ whole genome shotgun (WGS) entry which is preliminary data.</text>
</comment>
<dbReference type="SUPFAM" id="SSF51905">
    <property type="entry name" value="FAD/NAD(P)-binding domain"/>
    <property type="match status" value="1"/>
</dbReference>
<keyword evidence="2" id="KW-1185">Reference proteome</keyword>
<gene>
    <name evidence="1" type="ORF">Pme01_32070</name>
</gene>
<dbReference type="EMBL" id="BOON01000030">
    <property type="protein sequence ID" value="GII23610.1"/>
    <property type="molecule type" value="Genomic_DNA"/>
</dbReference>
<evidence type="ECO:0000313" key="1">
    <source>
        <dbReference type="EMBL" id="GII23610.1"/>
    </source>
</evidence>
<reference evidence="1" key="1">
    <citation type="submission" date="2021-01" db="EMBL/GenBank/DDBJ databases">
        <title>Whole genome shotgun sequence of Planosporangium mesophilum NBRC 109066.</title>
        <authorList>
            <person name="Komaki H."/>
            <person name="Tamura T."/>
        </authorList>
    </citation>
    <scope>NUCLEOTIDE SEQUENCE</scope>
    <source>
        <strain evidence="1">NBRC 109066</strain>
    </source>
</reference>
<dbReference type="InterPro" id="IPR005288">
    <property type="entry name" value="NadB"/>
</dbReference>